<organism evidence="1 2">
    <name type="scientific">Methylacidiphilum caldifontis</name>
    <dbReference type="NCBI Taxonomy" id="2795386"/>
    <lineage>
        <taxon>Bacteria</taxon>
        <taxon>Pseudomonadati</taxon>
        <taxon>Verrucomicrobiota</taxon>
        <taxon>Methylacidiphilae</taxon>
        <taxon>Methylacidiphilales</taxon>
        <taxon>Methylacidiphilaceae</taxon>
        <taxon>Methylacidiphilum (ex Ratnadevi et al. 2023)</taxon>
    </lineage>
</organism>
<protein>
    <recommendedName>
        <fullName evidence="3">Cell shape determination protein CcmA</fullName>
    </recommendedName>
</protein>
<dbReference type="InterPro" id="IPR007607">
    <property type="entry name" value="BacA/B"/>
</dbReference>
<evidence type="ECO:0000313" key="1">
    <source>
        <dbReference type="EMBL" id="TFE69612.1"/>
    </source>
</evidence>
<name>A0A4Y8PDN9_9BACT</name>
<dbReference type="OrthoDB" id="196146at2"/>
<evidence type="ECO:0000313" key="2">
    <source>
        <dbReference type="Proteomes" id="UP000297713"/>
    </source>
</evidence>
<accession>A0A4Y8PDN9</accession>
<sequence length="80" mass="8679">MQNKNDQTFLSPSISLDGELWVKDKAVVNCHFHGKIRVDGKLEILSGAVIEGEVYAQAIEIDAGATINGKIVIGKRNLNS</sequence>
<comment type="caution">
    <text evidence="1">The sequence shown here is derived from an EMBL/GenBank/DDBJ whole genome shotgun (WGS) entry which is preliminary data.</text>
</comment>
<proteinExistence type="predicted"/>
<dbReference type="SUPFAM" id="SSF51161">
    <property type="entry name" value="Trimeric LpxA-like enzymes"/>
    <property type="match status" value="1"/>
</dbReference>
<dbReference type="EMBL" id="LXQC01000124">
    <property type="protein sequence ID" value="TFE69612.1"/>
    <property type="molecule type" value="Genomic_DNA"/>
</dbReference>
<dbReference type="InterPro" id="IPR011004">
    <property type="entry name" value="Trimer_LpxA-like_sf"/>
</dbReference>
<keyword evidence="2" id="KW-1185">Reference proteome</keyword>
<reference evidence="1 2" key="1">
    <citation type="submission" date="2016-05" db="EMBL/GenBank/DDBJ databases">
        <title>Diversity and Homogeneity among Thermoacidophilic Verrucomicrobia Methanotrophs Linked with Geographical Origin.</title>
        <authorList>
            <person name="Erikstad H.-A."/>
            <person name="Smestad N.B."/>
            <person name="Ceballos R.M."/>
            <person name="Birkeland N.-K."/>
        </authorList>
    </citation>
    <scope>NUCLEOTIDE SEQUENCE [LARGE SCALE GENOMIC DNA]</scope>
    <source>
        <strain evidence="1 2">Phi</strain>
    </source>
</reference>
<evidence type="ECO:0008006" key="3">
    <source>
        <dbReference type="Google" id="ProtNLM"/>
    </source>
</evidence>
<dbReference type="Pfam" id="PF04519">
    <property type="entry name" value="Bactofilin"/>
    <property type="match status" value="1"/>
</dbReference>
<gene>
    <name evidence="1" type="ORF">A7Q10_07145</name>
</gene>
<dbReference type="RefSeq" id="WP_134439797.1">
    <property type="nucleotide sequence ID" value="NZ_CP065957.1"/>
</dbReference>
<dbReference type="AlphaFoldDB" id="A0A4Y8PDN9"/>
<dbReference type="Proteomes" id="UP000297713">
    <property type="component" value="Unassembled WGS sequence"/>
</dbReference>